<dbReference type="CDD" id="cd06288">
    <property type="entry name" value="PBP1_sucrose_transcription_regulator"/>
    <property type="match status" value="1"/>
</dbReference>
<dbReference type="PANTHER" id="PTHR30146:SF148">
    <property type="entry name" value="HTH-TYPE TRANSCRIPTIONAL REPRESSOR PURR-RELATED"/>
    <property type="match status" value="1"/>
</dbReference>
<keyword evidence="2" id="KW-0805">Transcription regulation</keyword>
<keyword evidence="3 6" id="KW-0238">DNA-binding</keyword>
<dbReference type="GO" id="GO:0003677">
    <property type="term" value="F:DNA binding"/>
    <property type="evidence" value="ECO:0007669"/>
    <property type="project" value="UniProtKB-KW"/>
</dbReference>
<dbReference type="SUPFAM" id="SSF47413">
    <property type="entry name" value="lambda repressor-like DNA-binding domains"/>
    <property type="match status" value="1"/>
</dbReference>
<evidence type="ECO:0000256" key="3">
    <source>
        <dbReference type="ARBA" id="ARBA00023125"/>
    </source>
</evidence>
<dbReference type="CDD" id="cd01392">
    <property type="entry name" value="HTH_LacI"/>
    <property type="match status" value="1"/>
</dbReference>
<dbReference type="Pfam" id="PF13377">
    <property type="entry name" value="Peripla_BP_3"/>
    <property type="match status" value="1"/>
</dbReference>
<dbReference type="InterPro" id="IPR000843">
    <property type="entry name" value="HTH_LacI"/>
</dbReference>
<keyword evidence="7" id="KW-1185">Reference proteome</keyword>
<name>A0ABP8E5I1_9MICO</name>
<accession>A0ABP8E5I1</accession>
<dbReference type="Pfam" id="PF00356">
    <property type="entry name" value="LacI"/>
    <property type="match status" value="1"/>
</dbReference>
<evidence type="ECO:0000256" key="4">
    <source>
        <dbReference type="ARBA" id="ARBA00023163"/>
    </source>
</evidence>
<keyword evidence="4" id="KW-0804">Transcription</keyword>
<evidence type="ECO:0000313" key="6">
    <source>
        <dbReference type="EMBL" id="GAA4267407.1"/>
    </source>
</evidence>
<feature type="domain" description="HTH lacI-type" evidence="5">
    <location>
        <begin position="6"/>
        <end position="62"/>
    </location>
</feature>
<keyword evidence="1" id="KW-0678">Repressor</keyword>
<evidence type="ECO:0000313" key="7">
    <source>
        <dbReference type="Proteomes" id="UP001501594"/>
    </source>
</evidence>
<dbReference type="SMART" id="SM00354">
    <property type="entry name" value="HTH_LACI"/>
    <property type="match status" value="1"/>
</dbReference>
<dbReference type="InterPro" id="IPR010982">
    <property type="entry name" value="Lambda_DNA-bd_dom_sf"/>
</dbReference>
<dbReference type="Gene3D" id="3.40.50.2300">
    <property type="match status" value="2"/>
</dbReference>
<dbReference type="RefSeq" id="WP_344797674.1">
    <property type="nucleotide sequence ID" value="NZ_BAABAU010000004.1"/>
</dbReference>
<evidence type="ECO:0000259" key="5">
    <source>
        <dbReference type="PROSITE" id="PS50932"/>
    </source>
</evidence>
<dbReference type="Gene3D" id="1.10.260.40">
    <property type="entry name" value="lambda repressor-like DNA-binding domains"/>
    <property type="match status" value="1"/>
</dbReference>
<dbReference type="PROSITE" id="PS50932">
    <property type="entry name" value="HTH_LACI_2"/>
    <property type="match status" value="1"/>
</dbReference>
<dbReference type="InterPro" id="IPR046335">
    <property type="entry name" value="LacI/GalR-like_sensor"/>
</dbReference>
<evidence type="ECO:0000256" key="1">
    <source>
        <dbReference type="ARBA" id="ARBA00022491"/>
    </source>
</evidence>
<organism evidence="6 7">
    <name type="scientific">Frondihabitans peucedani</name>
    <dbReference type="NCBI Taxonomy" id="598626"/>
    <lineage>
        <taxon>Bacteria</taxon>
        <taxon>Bacillati</taxon>
        <taxon>Actinomycetota</taxon>
        <taxon>Actinomycetes</taxon>
        <taxon>Micrococcales</taxon>
        <taxon>Microbacteriaceae</taxon>
        <taxon>Frondihabitans</taxon>
    </lineage>
</organism>
<gene>
    <name evidence="6" type="ORF">GCM10022256_30190</name>
</gene>
<dbReference type="PANTHER" id="PTHR30146">
    <property type="entry name" value="LACI-RELATED TRANSCRIPTIONAL REPRESSOR"/>
    <property type="match status" value="1"/>
</dbReference>
<reference evidence="7" key="1">
    <citation type="journal article" date="2019" name="Int. J. Syst. Evol. Microbiol.">
        <title>The Global Catalogue of Microorganisms (GCM) 10K type strain sequencing project: providing services to taxonomists for standard genome sequencing and annotation.</title>
        <authorList>
            <consortium name="The Broad Institute Genomics Platform"/>
            <consortium name="The Broad Institute Genome Sequencing Center for Infectious Disease"/>
            <person name="Wu L."/>
            <person name="Ma J."/>
        </authorList>
    </citation>
    <scope>NUCLEOTIDE SEQUENCE [LARGE SCALE GENOMIC DNA]</scope>
    <source>
        <strain evidence="7">JCM 17442</strain>
    </source>
</reference>
<sequence>MTAKRATLADVARAAGLSPTTASQILNGTPNGRFSDDSRRRVQAAAAALNYRPNMGARALRTDKSLTIGFVSDVVATTRFASGLIRGAVEAAQQAGHVMLVVESGGDRAREAEAVAAVLDRQVDGIIFATMQARRIETPAVPEGTRVVMLNATTEPHRTSVLPDERAGGRRAVDLLAEAGHRDGIALIGRNLDSERDPSRSATVGQRTDGILGRLTELGIRLAAEKRSSEWELEDGYRLTRELLEERTDVRALICMNDRLSFGAYRACQECGLEVGRDISVVSFDDDEIASYLQPPLTTIALPYQAMGRRAVDLILGDEEAGGQVLISMPAIVRSSIAPQTG</sequence>
<proteinExistence type="predicted"/>
<protein>
    <submittedName>
        <fullName evidence="6">LacI family DNA-binding transcriptional regulator</fullName>
    </submittedName>
</protein>
<dbReference type="SUPFAM" id="SSF53822">
    <property type="entry name" value="Periplasmic binding protein-like I"/>
    <property type="match status" value="1"/>
</dbReference>
<dbReference type="Proteomes" id="UP001501594">
    <property type="component" value="Unassembled WGS sequence"/>
</dbReference>
<dbReference type="EMBL" id="BAABAU010000004">
    <property type="protein sequence ID" value="GAA4267407.1"/>
    <property type="molecule type" value="Genomic_DNA"/>
</dbReference>
<comment type="caution">
    <text evidence="6">The sequence shown here is derived from an EMBL/GenBank/DDBJ whole genome shotgun (WGS) entry which is preliminary data.</text>
</comment>
<dbReference type="InterPro" id="IPR028082">
    <property type="entry name" value="Peripla_BP_I"/>
</dbReference>
<evidence type="ECO:0000256" key="2">
    <source>
        <dbReference type="ARBA" id="ARBA00023015"/>
    </source>
</evidence>